<feature type="transmembrane region" description="Helical" evidence="6">
    <location>
        <begin position="389"/>
        <end position="409"/>
    </location>
</feature>
<dbReference type="GO" id="GO:0022857">
    <property type="term" value="F:transmembrane transporter activity"/>
    <property type="evidence" value="ECO:0007669"/>
    <property type="project" value="InterPro"/>
</dbReference>
<feature type="transmembrane region" description="Helical" evidence="6">
    <location>
        <begin position="267"/>
        <end position="287"/>
    </location>
</feature>
<reference evidence="7 8" key="1">
    <citation type="submission" date="2014-03" db="EMBL/GenBank/DDBJ databases">
        <title>Draft Genome Sequences of Four Burkholderia Strains.</title>
        <authorList>
            <person name="Liu X.Y."/>
            <person name="Li C.X."/>
            <person name="Xu J.H."/>
        </authorList>
    </citation>
    <scope>NUCLEOTIDE SEQUENCE [LARGE SCALE GENOMIC DNA]</scope>
    <source>
        <strain evidence="7 8">DSM 50014</strain>
    </source>
</reference>
<keyword evidence="3 6" id="KW-0812">Transmembrane</keyword>
<evidence type="ECO:0000256" key="6">
    <source>
        <dbReference type="SAM" id="Phobius"/>
    </source>
</evidence>
<keyword evidence="8" id="KW-1185">Reference proteome</keyword>
<dbReference type="Proteomes" id="UP000027466">
    <property type="component" value="Unassembled WGS sequence"/>
</dbReference>
<keyword evidence="4 6" id="KW-1133">Transmembrane helix</keyword>
<dbReference type="InterPro" id="IPR052983">
    <property type="entry name" value="MFS_Riboflavin_Transporter"/>
</dbReference>
<gene>
    <name evidence="7" type="ORF">BG61_26520</name>
</gene>
<organism evidence="7 8">
    <name type="scientific">Caballeronia glathei</name>
    <dbReference type="NCBI Taxonomy" id="60547"/>
    <lineage>
        <taxon>Bacteria</taxon>
        <taxon>Pseudomonadati</taxon>
        <taxon>Pseudomonadota</taxon>
        <taxon>Betaproteobacteria</taxon>
        <taxon>Burkholderiales</taxon>
        <taxon>Burkholderiaceae</taxon>
        <taxon>Caballeronia</taxon>
    </lineage>
</organism>
<dbReference type="SUPFAM" id="SSF103473">
    <property type="entry name" value="MFS general substrate transporter"/>
    <property type="match status" value="1"/>
</dbReference>
<feature type="transmembrane region" description="Helical" evidence="6">
    <location>
        <begin position="92"/>
        <end position="108"/>
    </location>
</feature>
<evidence type="ECO:0000256" key="3">
    <source>
        <dbReference type="ARBA" id="ARBA00022692"/>
    </source>
</evidence>
<dbReference type="PANTHER" id="PTHR43385">
    <property type="entry name" value="RIBOFLAVIN TRANSPORTER RIBJ"/>
    <property type="match status" value="1"/>
</dbReference>
<accession>A0A069PI51</accession>
<evidence type="ECO:0000256" key="5">
    <source>
        <dbReference type="ARBA" id="ARBA00023136"/>
    </source>
</evidence>
<feature type="transmembrane region" description="Helical" evidence="6">
    <location>
        <begin position="151"/>
        <end position="172"/>
    </location>
</feature>
<feature type="transmembrane region" description="Helical" evidence="6">
    <location>
        <begin position="294"/>
        <end position="316"/>
    </location>
</feature>
<feature type="transmembrane region" description="Helical" evidence="6">
    <location>
        <begin position="64"/>
        <end position="80"/>
    </location>
</feature>
<feature type="transmembrane region" description="Helical" evidence="6">
    <location>
        <begin position="234"/>
        <end position="255"/>
    </location>
</feature>
<proteinExistence type="predicted"/>
<evidence type="ECO:0000313" key="7">
    <source>
        <dbReference type="EMBL" id="KDR40265.1"/>
    </source>
</evidence>
<feature type="transmembrane region" description="Helical" evidence="6">
    <location>
        <begin position="178"/>
        <end position="201"/>
    </location>
</feature>
<dbReference type="Gene3D" id="1.20.1250.20">
    <property type="entry name" value="MFS general substrate transporter like domains"/>
    <property type="match status" value="1"/>
</dbReference>
<feature type="transmembrane region" description="Helical" evidence="6">
    <location>
        <begin position="114"/>
        <end position="139"/>
    </location>
</feature>
<feature type="transmembrane region" description="Helical" evidence="6">
    <location>
        <begin position="24"/>
        <end position="44"/>
    </location>
</feature>
<dbReference type="InterPro" id="IPR011701">
    <property type="entry name" value="MFS"/>
</dbReference>
<keyword evidence="2" id="KW-0813">Transport</keyword>
<dbReference type="EMBL" id="JFHC01000043">
    <property type="protein sequence ID" value="KDR40265.1"/>
    <property type="molecule type" value="Genomic_DNA"/>
</dbReference>
<evidence type="ECO:0000256" key="1">
    <source>
        <dbReference type="ARBA" id="ARBA00004141"/>
    </source>
</evidence>
<dbReference type="STRING" id="60547.GCA_000751215_01451"/>
<evidence type="ECO:0000256" key="4">
    <source>
        <dbReference type="ARBA" id="ARBA00022989"/>
    </source>
</evidence>
<sequence>MSTMSSRSENANRDTAPTDSKDSLVTWALALAQLVSWGSVYYSFSLLVVPMEQTMGWSRTATNAALSVGLLVSGFAAYPIGRWIDHGLGRRVMAVGSVIAAAMLLLWADAQSLTILFVAWIGLGISMAATFYDPVFAVVTHRYRHSFRTKITLITLVAGFASTVFIPLTQFLVGAVGWRMSLIVLATLNLVICLPIHIIAIRSSRFDGVSRADSAEVKVVNDAATRRAFRSPTFWALAVSFTAYYATFAALTFHLVPLMVERGVTNAVLVTTMALIGPAQVAARAVWFAFGRTVPITTVGIIVVTLFPLSTVILLGAGHSAALLWLFALCYGAANGMMTILRGTIVQDLMWTEGYGAVSGMLSFPSNVAKGVAPIAAASIWSLTHGYVAVEWTVFLVSILSAIAFFVAVRVSRRVAPSAA</sequence>
<comment type="caution">
    <text evidence="7">The sequence shown here is derived from an EMBL/GenBank/DDBJ whole genome shotgun (WGS) entry which is preliminary data.</text>
</comment>
<evidence type="ECO:0000256" key="2">
    <source>
        <dbReference type="ARBA" id="ARBA00022448"/>
    </source>
</evidence>
<keyword evidence="5 6" id="KW-0472">Membrane</keyword>
<dbReference type="GO" id="GO:0016020">
    <property type="term" value="C:membrane"/>
    <property type="evidence" value="ECO:0007669"/>
    <property type="project" value="UniProtKB-SubCell"/>
</dbReference>
<evidence type="ECO:0000313" key="8">
    <source>
        <dbReference type="Proteomes" id="UP000027466"/>
    </source>
</evidence>
<dbReference type="PANTHER" id="PTHR43385:SF1">
    <property type="entry name" value="RIBOFLAVIN TRANSPORTER RIBJ"/>
    <property type="match status" value="1"/>
</dbReference>
<feature type="transmembrane region" description="Helical" evidence="6">
    <location>
        <begin position="362"/>
        <end position="383"/>
    </location>
</feature>
<dbReference type="Pfam" id="PF07690">
    <property type="entry name" value="MFS_1"/>
    <property type="match status" value="1"/>
</dbReference>
<feature type="transmembrane region" description="Helical" evidence="6">
    <location>
        <begin position="322"/>
        <end position="341"/>
    </location>
</feature>
<name>A0A069PI51_9BURK</name>
<dbReference type="AlphaFoldDB" id="A0A069PI51"/>
<comment type="subcellular location">
    <subcellularLocation>
        <location evidence="1">Membrane</location>
        <topology evidence="1">Multi-pass membrane protein</topology>
    </subcellularLocation>
</comment>
<dbReference type="InterPro" id="IPR036259">
    <property type="entry name" value="MFS_trans_sf"/>
</dbReference>
<protein>
    <submittedName>
        <fullName evidence="7">MFS transporter</fullName>
    </submittedName>
</protein>